<dbReference type="PROSITE" id="PS51257">
    <property type="entry name" value="PROKAR_LIPOPROTEIN"/>
    <property type="match status" value="1"/>
</dbReference>
<keyword evidence="2" id="KW-1185">Reference proteome</keyword>
<evidence type="ECO:0000313" key="2">
    <source>
        <dbReference type="Proteomes" id="UP001199816"/>
    </source>
</evidence>
<gene>
    <name evidence="1" type="ORF">LQ567_21190</name>
</gene>
<sequence length="156" mass="17834">MSIAKHRVSLFKGMLPLFFLCITAGCSKDFFKSYDKRIIGQWALYDVDKAGFGSSKAVYSEGTFQFEGDGSFFYTRQSGAKYTGTWRLKKYTVTVTNSDGQQSSEQKHSLLLSATNVEDQQILAENFDDLNFTNTDRFRAVVNNNFNTVTYKFRRN</sequence>
<evidence type="ECO:0008006" key="3">
    <source>
        <dbReference type="Google" id="ProtNLM"/>
    </source>
</evidence>
<reference evidence="1 2" key="1">
    <citation type="submission" date="2021-11" db="EMBL/GenBank/DDBJ databases">
        <title>Genomic of Niabella pedocola.</title>
        <authorList>
            <person name="Wu T."/>
        </authorList>
    </citation>
    <scope>NUCLEOTIDE SEQUENCE [LARGE SCALE GENOMIC DNA]</scope>
    <source>
        <strain evidence="1 2">JCM 31011</strain>
    </source>
</reference>
<accession>A0ABS8PW80</accession>
<proteinExistence type="predicted"/>
<dbReference type="EMBL" id="JAJNEC010000007">
    <property type="protein sequence ID" value="MCD2425315.1"/>
    <property type="molecule type" value="Genomic_DNA"/>
</dbReference>
<comment type="caution">
    <text evidence="1">The sequence shown here is derived from an EMBL/GenBank/DDBJ whole genome shotgun (WGS) entry which is preliminary data.</text>
</comment>
<organism evidence="1 2">
    <name type="scientific">Niabella pedocola</name>
    <dbReference type="NCBI Taxonomy" id="1752077"/>
    <lineage>
        <taxon>Bacteria</taxon>
        <taxon>Pseudomonadati</taxon>
        <taxon>Bacteroidota</taxon>
        <taxon>Chitinophagia</taxon>
        <taxon>Chitinophagales</taxon>
        <taxon>Chitinophagaceae</taxon>
        <taxon>Niabella</taxon>
    </lineage>
</organism>
<name>A0ABS8PW80_9BACT</name>
<dbReference type="Proteomes" id="UP001199816">
    <property type="component" value="Unassembled WGS sequence"/>
</dbReference>
<dbReference type="RefSeq" id="WP_231007776.1">
    <property type="nucleotide sequence ID" value="NZ_JAJNEC010000007.1"/>
</dbReference>
<protein>
    <recommendedName>
        <fullName evidence="3">Lipocalin-like domain-containing protein</fullName>
    </recommendedName>
</protein>
<evidence type="ECO:0000313" key="1">
    <source>
        <dbReference type="EMBL" id="MCD2425315.1"/>
    </source>
</evidence>